<evidence type="ECO:0000313" key="3">
    <source>
        <dbReference type="Proteomes" id="UP000014541"/>
    </source>
</evidence>
<keyword evidence="1" id="KW-0472">Membrane</keyword>
<evidence type="ECO:0008006" key="4">
    <source>
        <dbReference type="Google" id="ProtNLM"/>
    </source>
</evidence>
<keyword evidence="1" id="KW-0812">Transmembrane</keyword>
<evidence type="ECO:0000313" key="2">
    <source>
        <dbReference type="EMBL" id="EPF30919.1"/>
    </source>
</evidence>
<organism evidence="2 3">
    <name type="scientific">Treponema maltophilum ATCC 51939</name>
    <dbReference type="NCBI Taxonomy" id="1125699"/>
    <lineage>
        <taxon>Bacteria</taxon>
        <taxon>Pseudomonadati</taxon>
        <taxon>Spirochaetota</taxon>
        <taxon>Spirochaetia</taxon>
        <taxon>Spirochaetales</taxon>
        <taxon>Treponemataceae</taxon>
        <taxon>Treponema</taxon>
    </lineage>
</organism>
<dbReference type="InterPro" id="IPR008875">
    <property type="entry name" value="TraX"/>
</dbReference>
<evidence type="ECO:0000256" key="1">
    <source>
        <dbReference type="SAM" id="Phobius"/>
    </source>
</evidence>
<gene>
    <name evidence="2" type="ORF">HMPREF9194_01245</name>
</gene>
<proteinExistence type="predicted"/>
<dbReference type="AlphaFoldDB" id="S3L2B0"/>
<dbReference type="Pfam" id="PF05857">
    <property type="entry name" value="TraX"/>
    <property type="match status" value="1"/>
</dbReference>
<dbReference type="RefSeq" id="WP_016525530.1">
    <property type="nucleotide sequence ID" value="NZ_KE332518.1"/>
</dbReference>
<dbReference type="EMBL" id="ATFF01000006">
    <property type="protein sequence ID" value="EPF30919.1"/>
    <property type="molecule type" value="Genomic_DNA"/>
</dbReference>
<dbReference type="OrthoDB" id="9781069at2"/>
<feature type="transmembrane region" description="Helical" evidence="1">
    <location>
        <begin position="220"/>
        <end position="240"/>
    </location>
</feature>
<reference evidence="2 3" key="1">
    <citation type="submission" date="2013-04" db="EMBL/GenBank/DDBJ databases">
        <title>The Genome Sequence of Treponema maltophilum ATCC 51939.</title>
        <authorList>
            <consortium name="The Broad Institute Genomics Platform"/>
            <person name="Earl A."/>
            <person name="Ward D."/>
            <person name="Feldgarden M."/>
            <person name="Gevers D."/>
            <person name="Leonetti C."/>
            <person name="Blanton J.M."/>
            <person name="Dewhirst F.E."/>
            <person name="Izard J."/>
            <person name="Walker B."/>
            <person name="Young S."/>
            <person name="Zeng Q."/>
            <person name="Gargeya S."/>
            <person name="Fitzgerald M."/>
            <person name="Haas B."/>
            <person name="Abouelleil A."/>
            <person name="Allen A.W."/>
            <person name="Alvarado L."/>
            <person name="Arachchi H.M."/>
            <person name="Berlin A.M."/>
            <person name="Chapman S.B."/>
            <person name="Gainer-Dewar J."/>
            <person name="Goldberg J."/>
            <person name="Griggs A."/>
            <person name="Gujja S."/>
            <person name="Hansen M."/>
            <person name="Howarth C."/>
            <person name="Imamovic A."/>
            <person name="Ireland A."/>
            <person name="Larimer J."/>
            <person name="McCowan C."/>
            <person name="Murphy C."/>
            <person name="Pearson M."/>
            <person name="Poon T.W."/>
            <person name="Priest M."/>
            <person name="Roberts A."/>
            <person name="Saif S."/>
            <person name="Shea T."/>
            <person name="Sisk P."/>
            <person name="Sykes S."/>
            <person name="Wortman J."/>
            <person name="Nusbaum C."/>
            <person name="Birren B."/>
        </authorList>
    </citation>
    <scope>NUCLEOTIDE SEQUENCE [LARGE SCALE GENOMIC DNA]</scope>
    <source>
        <strain evidence="2 3">ATCC 51939</strain>
    </source>
</reference>
<protein>
    <recommendedName>
        <fullName evidence="4">Protein TraX</fullName>
    </recommendedName>
</protein>
<name>S3L2B0_TREMA</name>
<feature type="transmembrane region" description="Helical" evidence="1">
    <location>
        <begin position="172"/>
        <end position="200"/>
    </location>
</feature>
<feature type="transmembrane region" description="Helical" evidence="1">
    <location>
        <begin position="133"/>
        <end position="160"/>
    </location>
</feature>
<accession>S3L2B0</accession>
<dbReference type="eggNOG" id="ENOG502ZA45">
    <property type="taxonomic scope" value="Bacteria"/>
</dbReference>
<dbReference type="STRING" id="1125699.HMPREF9194_01245"/>
<feature type="transmembrane region" description="Helical" evidence="1">
    <location>
        <begin position="102"/>
        <end position="121"/>
    </location>
</feature>
<sequence length="250" mass="29003">MEAKGKKLTGNRLKIIAVLSMTLDHVLWVLYPSYQTDWWIILLHMLGRLAAPIFWYMAAEGYHYTHNLKKYLLRLFIFSVIGHFAYNFAFGIPFIPFKTSCFNQTSIIWPLFLGVLGLSISDSEKLKQWQKTVLIFILAALAFPSDWSSPAFLVILYFGWNRDDFKKQMLMMLLWIAVYATVYAVFINPIYGIIQMGVVLTIPLLKNYNGQRGAFKRMKYFFYFYYPIHLVVCGIIRIIVNGNVGVMIGS</sequence>
<dbReference type="Proteomes" id="UP000014541">
    <property type="component" value="Unassembled WGS sequence"/>
</dbReference>
<keyword evidence="1" id="KW-1133">Transmembrane helix</keyword>
<comment type="caution">
    <text evidence="2">The sequence shown here is derived from an EMBL/GenBank/DDBJ whole genome shotgun (WGS) entry which is preliminary data.</text>
</comment>
<dbReference type="HOGENOM" id="CLU_074054_0_0_12"/>
<feature type="transmembrane region" description="Helical" evidence="1">
    <location>
        <begin position="71"/>
        <end position="96"/>
    </location>
</feature>
<feature type="transmembrane region" description="Helical" evidence="1">
    <location>
        <begin position="12"/>
        <end position="32"/>
    </location>
</feature>
<keyword evidence="3" id="KW-1185">Reference proteome</keyword>
<feature type="transmembrane region" description="Helical" evidence="1">
    <location>
        <begin position="38"/>
        <end position="59"/>
    </location>
</feature>
<dbReference type="PATRIC" id="fig|1125699.3.peg.1264"/>